<dbReference type="Proteomes" id="UP000218615">
    <property type="component" value="Unassembled WGS sequence"/>
</dbReference>
<feature type="coiled-coil region" evidence="1">
    <location>
        <begin position="25"/>
        <end position="89"/>
    </location>
</feature>
<keyword evidence="2" id="KW-0812">Transmembrane</keyword>
<name>A0A284VKL5_9EURY</name>
<feature type="transmembrane region" description="Helical" evidence="2">
    <location>
        <begin position="133"/>
        <end position="155"/>
    </location>
</feature>
<evidence type="ECO:0000313" key="4">
    <source>
        <dbReference type="Proteomes" id="UP000218615"/>
    </source>
</evidence>
<evidence type="ECO:0000313" key="3">
    <source>
        <dbReference type="EMBL" id="SNQ59805.1"/>
    </source>
</evidence>
<keyword evidence="1" id="KW-0175">Coiled coil</keyword>
<reference evidence="4" key="1">
    <citation type="submission" date="2017-06" db="EMBL/GenBank/DDBJ databases">
        <authorList>
            <person name="Cremers G."/>
        </authorList>
    </citation>
    <scope>NUCLEOTIDE SEQUENCE [LARGE SCALE GENOMIC DNA]</scope>
</reference>
<dbReference type="EMBL" id="FZMP01000042">
    <property type="protein sequence ID" value="SNQ59805.1"/>
    <property type="molecule type" value="Genomic_DNA"/>
</dbReference>
<accession>A0A284VKL5</accession>
<gene>
    <name evidence="3" type="ORF">MNV_1360007</name>
</gene>
<proteinExistence type="predicted"/>
<dbReference type="RefSeq" id="WP_096204121.1">
    <property type="nucleotide sequence ID" value="NZ_FZMP01000042.1"/>
</dbReference>
<evidence type="ECO:0000256" key="1">
    <source>
        <dbReference type="SAM" id="Coils"/>
    </source>
</evidence>
<keyword evidence="2" id="KW-1133">Transmembrane helix</keyword>
<protein>
    <submittedName>
        <fullName evidence="3">Uncharacterized protein</fullName>
    </submittedName>
</protein>
<evidence type="ECO:0000256" key="2">
    <source>
        <dbReference type="SAM" id="Phobius"/>
    </source>
</evidence>
<sequence length="198" mass="22110">MDTKICEICNETVDTRGYGNHLIACKRKQNQVKSEAKSLNHLREEVKPSELEAKVSEIVTKSSEIEAKIDEIEAKSSELEEKVSDITVLHQEDIEAMHQEAREISTTEEITDDVPDETPEDNGSSWASGFDTVFKVLAVIILAFVGFFFVLPWIIKRFIKTDTQRLKDAFDCINKASSEADNPGTLKASVAKCASKTL</sequence>
<keyword evidence="2" id="KW-0472">Membrane</keyword>
<keyword evidence="4" id="KW-1185">Reference proteome</keyword>
<dbReference type="AlphaFoldDB" id="A0A284VKL5"/>
<organism evidence="3 4">
    <name type="scientific">Candidatus Methanoperedens nitratireducens</name>
    <dbReference type="NCBI Taxonomy" id="1392998"/>
    <lineage>
        <taxon>Archaea</taxon>
        <taxon>Methanobacteriati</taxon>
        <taxon>Methanobacteriota</taxon>
        <taxon>Stenosarchaea group</taxon>
        <taxon>Methanomicrobia</taxon>
        <taxon>Methanosarcinales</taxon>
        <taxon>ANME-2 cluster</taxon>
        <taxon>Candidatus Methanoperedentaceae</taxon>
        <taxon>Candidatus Methanoperedens</taxon>
    </lineage>
</organism>